<dbReference type="InterPro" id="IPR009057">
    <property type="entry name" value="Homeodomain-like_sf"/>
</dbReference>
<dbReference type="SMART" id="SM00382">
    <property type="entry name" value="AAA"/>
    <property type="match status" value="1"/>
</dbReference>
<evidence type="ECO:0000259" key="18">
    <source>
        <dbReference type="PROSITE" id="PS50110"/>
    </source>
</evidence>
<dbReference type="EMBL" id="SJPY01000003">
    <property type="protein sequence ID" value="TWU43502.1"/>
    <property type="molecule type" value="Genomic_DNA"/>
</dbReference>
<keyword evidence="9" id="KW-0805">Transcription regulation</keyword>
<dbReference type="SUPFAM" id="SSF46689">
    <property type="entry name" value="Homeodomain-like"/>
    <property type="match status" value="2"/>
</dbReference>
<dbReference type="PANTHER" id="PTHR32071:SF95">
    <property type="entry name" value="DNA-BINDING TRANSCRIPTIONAL REGULATOR NTRC"/>
    <property type="match status" value="1"/>
</dbReference>
<dbReference type="InterPro" id="IPR002078">
    <property type="entry name" value="Sigma_54_int"/>
</dbReference>
<keyword evidence="5 16" id="KW-0597">Phosphoprotein</keyword>
<evidence type="ECO:0000256" key="7">
    <source>
        <dbReference type="ARBA" id="ARBA00022840"/>
    </source>
</evidence>
<evidence type="ECO:0000256" key="11">
    <source>
        <dbReference type="ARBA" id="ARBA00023159"/>
    </source>
</evidence>
<evidence type="ECO:0000256" key="14">
    <source>
        <dbReference type="ARBA" id="ARBA00029881"/>
    </source>
</evidence>
<proteinExistence type="predicted"/>
<keyword evidence="3" id="KW-0963">Cytoplasm</keyword>
<dbReference type="CDD" id="cd00156">
    <property type="entry name" value="REC"/>
    <property type="match status" value="1"/>
</dbReference>
<dbReference type="InterPro" id="IPR002197">
    <property type="entry name" value="HTH_Fis"/>
</dbReference>
<dbReference type="SMART" id="SM00448">
    <property type="entry name" value="REC"/>
    <property type="match status" value="1"/>
</dbReference>
<dbReference type="Pfam" id="PF02954">
    <property type="entry name" value="HTH_8"/>
    <property type="match status" value="1"/>
</dbReference>
<evidence type="ECO:0000313" key="20">
    <source>
        <dbReference type="Proteomes" id="UP000315471"/>
    </source>
</evidence>
<evidence type="ECO:0000256" key="8">
    <source>
        <dbReference type="ARBA" id="ARBA00023012"/>
    </source>
</evidence>
<accession>A0A5C6E3N0</accession>
<keyword evidence="12" id="KW-0804">Transcription</keyword>
<comment type="caution">
    <text evidence="19">The sequence shown here is derived from an EMBL/GenBank/DDBJ whole genome shotgun (WGS) entry which is preliminary data.</text>
</comment>
<dbReference type="GO" id="GO:0043565">
    <property type="term" value="F:sequence-specific DNA binding"/>
    <property type="evidence" value="ECO:0007669"/>
    <property type="project" value="InterPro"/>
</dbReference>
<dbReference type="GO" id="GO:0006355">
    <property type="term" value="P:regulation of DNA-templated transcription"/>
    <property type="evidence" value="ECO:0007669"/>
    <property type="project" value="InterPro"/>
</dbReference>
<dbReference type="Pfam" id="PF25601">
    <property type="entry name" value="AAA_lid_14"/>
    <property type="match status" value="1"/>
</dbReference>
<dbReference type="RefSeq" id="WP_146599919.1">
    <property type="nucleotide sequence ID" value="NZ_SJPY01000003.1"/>
</dbReference>
<dbReference type="InterPro" id="IPR027417">
    <property type="entry name" value="P-loop_NTPase"/>
</dbReference>
<evidence type="ECO:0000259" key="17">
    <source>
        <dbReference type="PROSITE" id="PS50045"/>
    </source>
</evidence>
<keyword evidence="10" id="KW-0238">DNA-binding</keyword>
<dbReference type="InterPro" id="IPR025662">
    <property type="entry name" value="Sigma_54_int_dom_ATP-bd_1"/>
</dbReference>
<evidence type="ECO:0000256" key="5">
    <source>
        <dbReference type="ARBA" id="ARBA00022553"/>
    </source>
</evidence>
<feature type="domain" description="Response regulatory" evidence="18">
    <location>
        <begin position="3"/>
        <end position="117"/>
    </location>
</feature>
<dbReference type="PROSITE" id="PS00688">
    <property type="entry name" value="SIGMA54_INTERACT_3"/>
    <property type="match status" value="1"/>
</dbReference>
<evidence type="ECO:0000313" key="19">
    <source>
        <dbReference type="EMBL" id="TWU43502.1"/>
    </source>
</evidence>
<dbReference type="InterPro" id="IPR003593">
    <property type="entry name" value="AAA+_ATPase"/>
</dbReference>
<dbReference type="PROSITE" id="PS00675">
    <property type="entry name" value="SIGMA54_INTERACT_1"/>
    <property type="match status" value="1"/>
</dbReference>
<dbReference type="Pfam" id="PF00158">
    <property type="entry name" value="Sigma54_activat"/>
    <property type="match status" value="1"/>
</dbReference>
<keyword evidence="11" id="KW-0010">Activator</keyword>
<keyword evidence="6" id="KW-0547">Nucleotide-binding</keyword>
<feature type="modified residue" description="4-aspartylphosphate" evidence="16">
    <location>
        <position position="52"/>
    </location>
</feature>
<keyword evidence="7" id="KW-0067">ATP-binding</keyword>
<organism evidence="19 20">
    <name type="scientific">Novipirellula aureliae</name>
    <dbReference type="NCBI Taxonomy" id="2527966"/>
    <lineage>
        <taxon>Bacteria</taxon>
        <taxon>Pseudomonadati</taxon>
        <taxon>Planctomycetota</taxon>
        <taxon>Planctomycetia</taxon>
        <taxon>Pirellulales</taxon>
        <taxon>Pirellulaceae</taxon>
        <taxon>Novipirellula</taxon>
    </lineage>
</organism>
<evidence type="ECO:0000256" key="9">
    <source>
        <dbReference type="ARBA" id="ARBA00023015"/>
    </source>
</evidence>
<dbReference type="InterPro" id="IPR025944">
    <property type="entry name" value="Sigma_54_int_dom_CS"/>
</dbReference>
<keyword evidence="13" id="KW-0535">Nitrogen fixation</keyword>
<dbReference type="Pfam" id="PF00072">
    <property type="entry name" value="Response_reg"/>
    <property type="match status" value="1"/>
</dbReference>
<dbReference type="SUPFAM" id="SSF52172">
    <property type="entry name" value="CheY-like"/>
    <property type="match status" value="1"/>
</dbReference>
<evidence type="ECO:0000256" key="15">
    <source>
        <dbReference type="ARBA" id="ARBA00031910"/>
    </source>
</evidence>
<evidence type="ECO:0000256" key="3">
    <source>
        <dbReference type="ARBA" id="ARBA00022490"/>
    </source>
</evidence>
<dbReference type="Proteomes" id="UP000315471">
    <property type="component" value="Unassembled WGS sequence"/>
</dbReference>
<dbReference type="InterPro" id="IPR058031">
    <property type="entry name" value="AAA_lid_NorR"/>
</dbReference>
<dbReference type="AlphaFoldDB" id="A0A5C6E3N0"/>
<name>A0A5C6E3N0_9BACT</name>
<dbReference type="Gene3D" id="3.40.50.2300">
    <property type="match status" value="1"/>
</dbReference>
<dbReference type="PROSITE" id="PS50045">
    <property type="entry name" value="SIGMA54_INTERACT_4"/>
    <property type="match status" value="1"/>
</dbReference>
<evidence type="ECO:0000256" key="2">
    <source>
        <dbReference type="ARBA" id="ARBA00019059"/>
    </source>
</evidence>
<keyword evidence="4" id="KW-0678">Repressor</keyword>
<dbReference type="SUPFAM" id="SSF52540">
    <property type="entry name" value="P-loop containing nucleoside triphosphate hydrolases"/>
    <property type="match status" value="1"/>
</dbReference>
<keyword evidence="8" id="KW-0902">Two-component regulatory system</keyword>
<dbReference type="FunFam" id="3.40.50.300:FF:000006">
    <property type="entry name" value="DNA-binding transcriptional regulator NtrC"/>
    <property type="match status" value="1"/>
</dbReference>
<dbReference type="Gene3D" id="3.40.50.300">
    <property type="entry name" value="P-loop containing nucleotide triphosphate hydrolases"/>
    <property type="match status" value="1"/>
</dbReference>
<reference evidence="19 20" key="1">
    <citation type="submission" date="2019-02" db="EMBL/GenBank/DDBJ databases">
        <title>Deep-cultivation of Planctomycetes and their phenomic and genomic characterization uncovers novel biology.</title>
        <authorList>
            <person name="Wiegand S."/>
            <person name="Jogler M."/>
            <person name="Boedeker C."/>
            <person name="Pinto D."/>
            <person name="Vollmers J."/>
            <person name="Rivas-Marin E."/>
            <person name="Kohn T."/>
            <person name="Peeters S.H."/>
            <person name="Heuer A."/>
            <person name="Rast P."/>
            <person name="Oberbeckmann S."/>
            <person name="Bunk B."/>
            <person name="Jeske O."/>
            <person name="Meyerdierks A."/>
            <person name="Storesund J.E."/>
            <person name="Kallscheuer N."/>
            <person name="Luecker S."/>
            <person name="Lage O.M."/>
            <person name="Pohl T."/>
            <person name="Merkel B.J."/>
            <person name="Hornburger P."/>
            <person name="Mueller R.-W."/>
            <person name="Bruemmer F."/>
            <person name="Labrenz M."/>
            <person name="Spormann A.M."/>
            <person name="Op Den Camp H."/>
            <person name="Overmann J."/>
            <person name="Amann R."/>
            <person name="Jetten M.S.M."/>
            <person name="Mascher T."/>
            <person name="Medema M.H."/>
            <person name="Devos D.P."/>
            <person name="Kaster A.-K."/>
            <person name="Ovreas L."/>
            <person name="Rohde M."/>
            <person name="Galperin M.Y."/>
            <person name="Jogler C."/>
        </authorList>
    </citation>
    <scope>NUCLEOTIDE SEQUENCE [LARGE SCALE GENOMIC DNA]</scope>
    <source>
        <strain evidence="19 20">Q31b</strain>
    </source>
</reference>
<evidence type="ECO:0000256" key="1">
    <source>
        <dbReference type="ARBA" id="ARBA00004496"/>
    </source>
</evidence>
<dbReference type="GO" id="GO:0000160">
    <property type="term" value="P:phosphorelay signal transduction system"/>
    <property type="evidence" value="ECO:0007669"/>
    <property type="project" value="UniProtKB-KW"/>
</dbReference>
<dbReference type="Gene3D" id="1.10.10.60">
    <property type="entry name" value="Homeodomain-like"/>
    <property type="match status" value="2"/>
</dbReference>
<dbReference type="Gene3D" id="1.10.8.60">
    <property type="match status" value="1"/>
</dbReference>
<dbReference type="GO" id="GO:0005524">
    <property type="term" value="F:ATP binding"/>
    <property type="evidence" value="ECO:0007669"/>
    <property type="project" value="UniProtKB-KW"/>
</dbReference>
<feature type="domain" description="Sigma-54 factor interaction" evidence="17">
    <location>
        <begin position="141"/>
        <end position="370"/>
    </location>
</feature>
<dbReference type="PRINTS" id="PR01590">
    <property type="entry name" value="HTHFIS"/>
</dbReference>
<evidence type="ECO:0000256" key="12">
    <source>
        <dbReference type="ARBA" id="ARBA00023163"/>
    </source>
</evidence>
<evidence type="ECO:0000256" key="13">
    <source>
        <dbReference type="ARBA" id="ARBA00023231"/>
    </source>
</evidence>
<dbReference type="OrthoDB" id="9803970at2"/>
<dbReference type="PANTHER" id="PTHR32071">
    <property type="entry name" value="TRANSCRIPTIONAL REGULATORY PROTEIN"/>
    <property type="match status" value="1"/>
</dbReference>
<evidence type="ECO:0000256" key="16">
    <source>
        <dbReference type="PROSITE-ProRule" id="PRU00169"/>
    </source>
</evidence>
<keyword evidence="20" id="KW-1185">Reference proteome</keyword>
<evidence type="ECO:0000256" key="10">
    <source>
        <dbReference type="ARBA" id="ARBA00023125"/>
    </source>
</evidence>
<dbReference type="PROSITE" id="PS50110">
    <property type="entry name" value="RESPONSE_REGULATORY"/>
    <property type="match status" value="1"/>
</dbReference>
<dbReference type="InterPro" id="IPR011006">
    <property type="entry name" value="CheY-like_superfamily"/>
</dbReference>
<dbReference type="CDD" id="cd00009">
    <property type="entry name" value="AAA"/>
    <property type="match status" value="1"/>
</dbReference>
<sequence>MATILVVDDEPADLGLISSALEKLDHRIVTAMTAKEAVLAVRKHHPDVAILDVMLPDGNGLEVMRKFHVMDDRLPVVFVTSSSESGTAIQAMKHGAIDYLVKPIDVVELRKVVARTLEIRRLADRPIDMNAETQSLDTQAIIGRCPAMQEVYKAIGIVADQDVTVLIRGESGTGKELVARALYQYSDRVKGPFLAVNCAAIPEALLESELFGHEKGSFTGADRKRIGKFEQATGGTLFLDEIGDMSAVLQSKLLRVLQEKKFERVGGNETINADVRVIAATHRNLEKMVADGGFRADLYYRLNGFSIHLPALKDRESDLESLVEHFRRVACNDLGKKVREVASDAMEVLREYSWPGNVRELQNVIRQAILRTNGPVLLRDFLPDFTPLSDITKQTHHDLEQLISKRFDEHSHHLYDEVIAFVEQQLVKVVMERVGGDRNEAMRRLGTNPATLRSKAALELLDLDPTRDDAGESPFVRSRMTLEELEKEAITRTLEETEGCRKEAAKRLGISVRTMQRRVKELGLT</sequence>
<evidence type="ECO:0000256" key="4">
    <source>
        <dbReference type="ARBA" id="ARBA00022491"/>
    </source>
</evidence>
<evidence type="ECO:0000256" key="6">
    <source>
        <dbReference type="ARBA" id="ARBA00022741"/>
    </source>
</evidence>
<dbReference type="GO" id="GO:0005737">
    <property type="term" value="C:cytoplasm"/>
    <property type="evidence" value="ECO:0007669"/>
    <property type="project" value="UniProtKB-SubCell"/>
</dbReference>
<dbReference type="InterPro" id="IPR001789">
    <property type="entry name" value="Sig_transdc_resp-reg_receiver"/>
</dbReference>
<gene>
    <name evidence="19" type="primary">zraR_6</name>
    <name evidence="19" type="ORF">Q31b_25430</name>
</gene>
<comment type="subcellular location">
    <subcellularLocation>
        <location evidence="1">Cytoplasm</location>
    </subcellularLocation>
</comment>
<protein>
    <recommendedName>
        <fullName evidence="2">DNA-binding transcriptional regulator NtrC</fullName>
    </recommendedName>
    <alternativeName>
        <fullName evidence="14">Nitrogen regulation protein NR(I)</fullName>
    </alternativeName>
    <alternativeName>
        <fullName evidence="15">Nitrogen regulator I</fullName>
    </alternativeName>
</protein>